<feature type="region of interest" description="Disordered" evidence="1">
    <location>
        <begin position="1"/>
        <end position="69"/>
    </location>
</feature>
<accession>A0AAD8IGR3</accession>
<protein>
    <submittedName>
        <fullName evidence="2">Uncharacterized protein</fullName>
    </submittedName>
</protein>
<reference evidence="2" key="1">
    <citation type="submission" date="2023-02" db="EMBL/GenBank/DDBJ databases">
        <title>Genome of toxic invasive species Heracleum sosnowskyi carries increased number of genes despite the absence of recent whole-genome duplications.</title>
        <authorList>
            <person name="Schelkunov M."/>
            <person name="Shtratnikova V."/>
            <person name="Makarenko M."/>
            <person name="Klepikova A."/>
            <person name="Omelchenko D."/>
            <person name="Novikova G."/>
            <person name="Obukhova E."/>
            <person name="Bogdanov V."/>
            <person name="Penin A."/>
            <person name="Logacheva M."/>
        </authorList>
    </citation>
    <scope>NUCLEOTIDE SEQUENCE</scope>
    <source>
        <strain evidence="2">Hsosn_3</strain>
        <tissue evidence="2">Leaf</tissue>
    </source>
</reference>
<feature type="compositionally biased region" description="Polar residues" evidence="1">
    <location>
        <begin position="30"/>
        <end position="41"/>
    </location>
</feature>
<proteinExistence type="predicted"/>
<organism evidence="2 3">
    <name type="scientific">Heracleum sosnowskyi</name>
    <dbReference type="NCBI Taxonomy" id="360622"/>
    <lineage>
        <taxon>Eukaryota</taxon>
        <taxon>Viridiplantae</taxon>
        <taxon>Streptophyta</taxon>
        <taxon>Embryophyta</taxon>
        <taxon>Tracheophyta</taxon>
        <taxon>Spermatophyta</taxon>
        <taxon>Magnoliopsida</taxon>
        <taxon>eudicotyledons</taxon>
        <taxon>Gunneridae</taxon>
        <taxon>Pentapetalae</taxon>
        <taxon>asterids</taxon>
        <taxon>campanulids</taxon>
        <taxon>Apiales</taxon>
        <taxon>Apiaceae</taxon>
        <taxon>Apioideae</taxon>
        <taxon>apioid superclade</taxon>
        <taxon>Tordylieae</taxon>
        <taxon>Tordyliinae</taxon>
        <taxon>Heracleum</taxon>
    </lineage>
</organism>
<feature type="compositionally biased region" description="Polar residues" evidence="1">
    <location>
        <begin position="1"/>
        <end position="12"/>
    </location>
</feature>
<comment type="caution">
    <text evidence="2">The sequence shown here is derived from an EMBL/GenBank/DDBJ whole genome shotgun (WGS) entry which is preliminary data.</text>
</comment>
<dbReference type="AlphaFoldDB" id="A0AAD8IGR3"/>
<reference evidence="2" key="2">
    <citation type="submission" date="2023-05" db="EMBL/GenBank/DDBJ databases">
        <authorList>
            <person name="Schelkunov M.I."/>
        </authorList>
    </citation>
    <scope>NUCLEOTIDE SEQUENCE</scope>
    <source>
        <strain evidence="2">Hsosn_3</strain>
        <tissue evidence="2">Leaf</tissue>
    </source>
</reference>
<evidence type="ECO:0000313" key="2">
    <source>
        <dbReference type="EMBL" id="KAK1385221.1"/>
    </source>
</evidence>
<name>A0AAD8IGR3_9APIA</name>
<keyword evidence="3" id="KW-1185">Reference proteome</keyword>
<evidence type="ECO:0000313" key="3">
    <source>
        <dbReference type="Proteomes" id="UP001237642"/>
    </source>
</evidence>
<evidence type="ECO:0000256" key="1">
    <source>
        <dbReference type="SAM" id="MobiDB-lite"/>
    </source>
</evidence>
<feature type="compositionally biased region" description="Polar residues" evidence="1">
    <location>
        <begin position="54"/>
        <end position="65"/>
    </location>
</feature>
<feature type="compositionally biased region" description="Basic residues" evidence="1">
    <location>
        <begin position="42"/>
        <end position="53"/>
    </location>
</feature>
<gene>
    <name evidence="2" type="ORF">POM88_022956</name>
</gene>
<sequence>MVTTRSMSGTNNKTKATRAKSSAKCGTKTVDPNLQEMTRSSVSRKNKNTKATRAKSSANYGTTQKVDPKMKQEGRWGKCTGKYTTKIMYKALCQFMEKDYLKKYFEKHPPPPKFLPYEIDFAGQDEWLSMSDEAKRPWIELAEKMEA</sequence>
<dbReference type="EMBL" id="JAUIZM010000005">
    <property type="protein sequence ID" value="KAK1385221.1"/>
    <property type="molecule type" value="Genomic_DNA"/>
</dbReference>
<dbReference type="Proteomes" id="UP001237642">
    <property type="component" value="Unassembled WGS sequence"/>
</dbReference>